<name>A0A8B6X884_9BURK</name>
<dbReference type="InterPro" id="IPR036884">
    <property type="entry name" value="2Fe-2S-bd_dom_sf"/>
</dbReference>
<keyword evidence="4" id="KW-0408">Iron</keyword>
<dbReference type="InterPro" id="IPR006058">
    <property type="entry name" value="2Fe2S_fd_BS"/>
</dbReference>
<accession>A0A8B6X884</accession>
<keyword evidence="7" id="KW-1185">Reference proteome</keyword>
<dbReference type="OrthoDB" id="9179439at2"/>
<evidence type="ECO:0000256" key="1">
    <source>
        <dbReference type="ARBA" id="ARBA00022714"/>
    </source>
</evidence>
<evidence type="ECO:0000256" key="2">
    <source>
        <dbReference type="ARBA" id="ARBA00022723"/>
    </source>
</evidence>
<organism evidence="7 8">
    <name type="scientific">Derxia gummosa DSM 723</name>
    <dbReference type="NCBI Taxonomy" id="1121388"/>
    <lineage>
        <taxon>Bacteria</taxon>
        <taxon>Pseudomonadati</taxon>
        <taxon>Pseudomonadota</taxon>
        <taxon>Betaproteobacteria</taxon>
        <taxon>Burkholderiales</taxon>
        <taxon>Alcaligenaceae</taxon>
        <taxon>Derxia</taxon>
    </lineage>
</organism>
<dbReference type="InterPro" id="IPR001041">
    <property type="entry name" value="2Fe-2S_ferredoxin-type"/>
</dbReference>
<sequence>MIDIDFHLDGAAVRLSCEPSERLLDLLRERLGHTGTKRGCDIGRCGACLVWLDDEPVNACLVMAWQLAGRRVRTIESVAADACSEPVRAALADCGGLQCGYCTPGFVMMLTWLHGRTPRPDAATAVAACGGNLCRCTGYGGIRRAVDRLFGPV</sequence>
<dbReference type="InterPro" id="IPR002888">
    <property type="entry name" value="2Fe-2S-bd"/>
</dbReference>
<dbReference type="PROSITE" id="PS51085">
    <property type="entry name" value="2FE2S_FER_2"/>
    <property type="match status" value="1"/>
</dbReference>
<dbReference type="RefSeq" id="WP_034410418.1">
    <property type="nucleotide sequence ID" value="NZ_AXWS01000007.1"/>
</dbReference>
<evidence type="ECO:0000259" key="6">
    <source>
        <dbReference type="PROSITE" id="PS51085"/>
    </source>
</evidence>
<dbReference type="GO" id="GO:0051537">
    <property type="term" value="F:2 iron, 2 sulfur cluster binding"/>
    <property type="evidence" value="ECO:0007669"/>
    <property type="project" value="UniProtKB-KW"/>
</dbReference>
<dbReference type="PANTHER" id="PTHR44379:SF8">
    <property type="entry name" value="XANTHINE DEHYDROGENASE IRON-SULFUR-BINDING SUBUNIT XDHC-RELATED"/>
    <property type="match status" value="1"/>
</dbReference>
<keyword evidence="2" id="KW-0479">Metal-binding</keyword>
<dbReference type="Pfam" id="PF00111">
    <property type="entry name" value="Fer2"/>
    <property type="match status" value="1"/>
</dbReference>
<dbReference type="PROSITE" id="PS00197">
    <property type="entry name" value="2FE2S_FER_1"/>
    <property type="match status" value="1"/>
</dbReference>
<reference evidence="8" key="2">
    <citation type="submission" date="2025-08" db="UniProtKB">
        <authorList>
            <consortium name="RefSeq"/>
        </authorList>
    </citation>
    <scope>IDENTIFICATION</scope>
</reference>
<dbReference type="Gene3D" id="1.10.150.120">
    <property type="entry name" value="[2Fe-2S]-binding domain"/>
    <property type="match status" value="1"/>
</dbReference>
<dbReference type="PANTHER" id="PTHR44379">
    <property type="entry name" value="OXIDOREDUCTASE WITH IRON-SULFUR SUBUNIT"/>
    <property type="match status" value="1"/>
</dbReference>
<evidence type="ECO:0000256" key="4">
    <source>
        <dbReference type="ARBA" id="ARBA00023004"/>
    </source>
</evidence>
<protein>
    <submittedName>
        <fullName evidence="8">(2Fe-2S)-binding protein</fullName>
    </submittedName>
</protein>
<dbReference type="InterPro" id="IPR051452">
    <property type="entry name" value="Diverse_Oxidoreductases"/>
</dbReference>
<feature type="domain" description="2Fe-2S ferredoxin-type" evidence="6">
    <location>
        <begin position="2"/>
        <end position="78"/>
    </location>
</feature>
<proteinExistence type="predicted"/>
<dbReference type="InterPro" id="IPR036010">
    <property type="entry name" value="2Fe-2S_ferredoxin-like_sf"/>
</dbReference>
<evidence type="ECO:0000313" key="7">
    <source>
        <dbReference type="Proteomes" id="UP000675920"/>
    </source>
</evidence>
<keyword evidence="3" id="KW-0560">Oxidoreductase</keyword>
<dbReference type="AlphaFoldDB" id="A0A8B6X884"/>
<dbReference type="InterPro" id="IPR012675">
    <property type="entry name" value="Beta-grasp_dom_sf"/>
</dbReference>
<dbReference type="GO" id="GO:0016491">
    <property type="term" value="F:oxidoreductase activity"/>
    <property type="evidence" value="ECO:0007669"/>
    <property type="project" value="UniProtKB-KW"/>
</dbReference>
<keyword evidence="5" id="KW-0411">Iron-sulfur</keyword>
<dbReference type="GO" id="GO:0046872">
    <property type="term" value="F:metal ion binding"/>
    <property type="evidence" value="ECO:0007669"/>
    <property type="project" value="UniProtKB-KW"/>
</dbReference>
<evidence type="ECO:0000313" key="8">
    <source>
        <dbReference type="RefSeq" id="WP_034410418.1"/>
    </source>
</evidence>
<evidence type="ECO:0000256" key="3">
    <source>
        <dbReference type="ARBA" id="ARBA00023002"/>
    </source>
</evidence>
<evidence type="ECO:0000256" key="5">
    <source>
        <dbReference type="ARBA" id="ARBA00023014"/>
    </source>
</evidence>
<dbReference type="SUPFAM" id="SSF54292">
    <property type="entry name" value="2Fe-2S ferredoxin-like"/>
    <property type="match status" value="1"/>
</dbReference>
<dbReference type="Pfam" id="PF01799">
    <property type="entry name" value="Fer2_2"/>
    <property type="match status" value="1"/>
</dbReference>
<reference evidence="8" key="1">
    <citation type="journal article" date="2001" name="FEBS Lett.">
        <title>Ferredoxins of the third kind.</title>
        <authorList>
            <person name="Meyer J."/>
        </authorList>
    </citation>
    <scope>NUCLEOTIDE SEQUENCE</scope>
</reference>
<keyword evidence="1" id="KW-0001">2Fe-2S</keyword>
<dbReference type="SUPFAM" id="SSF47741">
    <property type="entry name" value="CO dehydrogenase ISP C-domain like"/>
    <property type="match status" value="1"/>
</dbReference>
<dbReference type="Proteomes" id="UP000675920">
    <property type="component" value="Unplaced"/>
</dbReference>
<dbReference type="Gene3D" id="3.10.20.30">
    <property type="match status" value="1"/>
</dbReference>